<accession>C0Z7T3</accession>
<organism evidence="1 2">
    <name type="scientific">Brevibacillus brevis (strain 47 / JCM 6285 / NBRC 100599)</name>
    <dbReference type="NCBI Taxonomy" id="358681"/>
    <lineage>
        <taxon>Bacteria</taxon>
        <taxon>Bacillati</taxon>
        <taxon>Bacillota</taxon>
        <taxon>Bacilli</taxon>
        <taxon>Bacillales</taxon>
        <taxon>Paenibacillaceae</taxon>
        <taxon>Brevibacillus</taxon>
    </lineage>
</organism>
<dbReference type="HOGENOM" id="CLU_3285944_0_0_9"/>
<protein>
    <submittedName>
        <fullName evidence="1">Uncharacterized protein</fullName>
    </submittedName>
</protein>
<keyword evidence="2" id="KW-1185">Reference proteome</keyword>
<evidence type="ECO:0000313" key="1">
    <source>
        <dbReference type="EMBL" id="BAH42326.1"/>
    </source>
</evidence>
<gene>
    <name evidence="1" type="ordered locus">BBR47_13490</name>
</gene>
<reference evidence="1 2" key="1">
    <citation type="submission" date="2005-03" db="EMBL/GenBank/DDBJ databases">
        <title>Brevibacillus brevis strain 47, complete genome.</title>
        <authorList>
            <person name="Hosoyama A."/>
            <person name="Yamada R."/>
            <person name="Hongo Y."/>
            <person name="Terui Y."/>
            <person name="Ankai A."/>
            <person name="Masuyama W."/>
            <person name="Sekiguchi M."/>
            <person name="Takeda T."/>
            <person name="Asano K."/>
            <person name="Ohji S."/>
            <person name="Ichikawa N."/>
            <person name="Narita S."/>
            <person name="Aoki N."/>
            <person name="Miura H."/>
            <person name="Matsushita S."/>
            <person name="Sekigawa T."/>
            <person name="Yamagata H."/>
            <person name="Yoshikawa H."/>
            <person name="Udaka S."/>
            <person name="Tanikawa S."/>
            <person name="Fujita N."/>
        </authorList>
    </citation>
    <scope>NUCLEOTIDE SEQUENCE [LARGE SCALE GENOMIC DNA]</scope>
    <source>
        <strain evidence="2">47 / JCM 6285 / NBRC 100599</strain>
    </source>
</reference>
<dbReference type="Proteomes" id="UP000001877">
    <property type="component" value="Chromosome"/>
</dbReference>
<proteinExistence type="predicted"/>
<name>C0Z7T3_BREBN</name>
<dbReference type="AlphaFoldDB" id="C0Z7T3"/>
<sequence>MTKQVIQDKVPLTLERTKAKKQESTKVRKRNILSHCFRLI</sequence>
<dbReference type="EMBL" id="AP008955">
    <property type="protein sequence ID" value="BAH42326.1"/>
    <property type="molecule type" value="Genomic_DNA"/>
</dbReference>
<dbReference type="KEGG" id="bbe:BBR47_13490"/>
<dbReference type="STRING" id="358681.BBR47_13490"/>
<evidence type="ECO:0000313" key="2">
    <source>
        <dbReference type="Proteomes" id="UP000001877"/>
    </source>
</evidence>